<evidence type="ECO:0000313" key="1">
    <source>
        <dbReference type="EMBL" id="RGY21371.1"/>
    </source>
</evidence>
<proteinExistence type="predicted"/>
<dbReference type="Proteomes" id="UP000286063">
    <property type="component" value="Unassembled WGS sequence"/>
</dbReference>
<dbReference type="OrthoDB" id="9884650at2"/>
<name>A0A413IU13_9BACT</name>
<evidence type="ECO:0000313" key="2">
    <source>
        <dbReference type="Proteomes" id="UP000286063"/>
    </source>
</evidence>
<dbReference type="EMBL" id="QSCR01000001">
    <property type="protein sequence ID" value="RGY21371.1"/>
    <property type="molecule type" value="Genomic_DNA"/>
</dbReference>
<gene>
    <name evidence="1" type="ORF">DXA50_00510</name>
</gene>
<comment type="caution">
    <text evidence="1">The sequence shown here is derived from an EMBL/GenBank/DDBJ whole genome shotgun (WGS) entry which is preliminary data.</text>
</comment>
<dbReference type="RefSeq" id="WP_117774514.1">
    <property type="nucleotide sequence ID" value="NZ_QSCR01000001.1"/>
</dbReference>
<sequence>MIVVEDILSEVVKKSSVVVGFELSFQYGTLREIVENLNTLGKGGKVKYPLVALIEPFKQRITDDGARSSLRLLIATMTKKTLKADERLEQNYKPILFPAYEVLIGEIKKVTISSTLDHTLINHFEMGRESLQGYDKAILDDHIDAIEINDMNVLFRENKCNNLTKNF</sequence>
<accession>A0A413IU13</accession>
<protein>
    <submittedName>
        <fullName evidence="1">Uncharacterized protein</fullName>
    </submittedName>
</protein>
<reference evidence="1 2" key="1">
    <citation type="submission" date="2018-08" db="EMBL/GenBank/DDBJ databases">
        <title>A genome reference for cultivated species of the human gut microbiota.</title>
        <authorList>
            <person name="Zou Y."/>
            <person name="Xue W."/>
            <person name="Luo G."/>
        </authorList>
    </citation>
    <scope>NUCLEOTIDE SEQUENCE [LARGE SCALE GENOMIC DNA]</scope>
    <source>
        <strain evidence="1 2">OF02-7</strain>
    </source>
</reference>
<dbReference type="AlphaFoldDB" id="A0A413IU13"/>
<organism evidence="1 2">
    <name type="scientific">Butyricimonas virosa</name>
    <dbReference type="NCBI Taxonomy" id="544645"/>
    <lineage>
        <taxon>Bacteria</taxon>
        <taxon>Pseudomonadati</taxon>
        <taxon>Bacteroidota</taxon>
        <taxon>Bacteroidia</taxon>
        <taxon>Bacteroidales</taxon>
        <taxon>Odoribacteraceae</taxon>
        <taxon>Butyricimonas</taxon>
    </lineage>
</organism>